<name>A0ABP9I7D5_9ACTN</name>
<accession>A0ABP9I7D5</accession>
<sequence>MGVMAADLGIGNERVGATAAAVVALTSVVVGVLVSARAAGHITARAGGGTGSDSAVAAVGAGLFAVVLVGLHLADPSAGVETETAGAGAVVATMLGLIDIVLVRLALTRSSGTVRTGLPVLDGAAELFRDDVRTH</sequence>
<dbReference type="InterPro" id="IPR045770">
    <property type="entry name" value="DUF6223"/>
</dbReference>
<evidence type="ECO:0000313" key="2">
    <source>
        <dbReference type="EMBL" id="GAA4989659.1"/>
    </source>
</evidence>
<gene>
    <name evidence="2" type="ORF">GCM10023205_71010</name>
</gene>
<comment type="caution">
    <text evidence="2">The sequence shown here is derived from an EMBL/GenBank/DDBJ whole genome shotgun (WGS) entry which is preliminary data.</text>
</comment>
<keyword evidence="1" id="KW-0812">Transmembrane</keyword>
<feature type="transmembrane region" description="Helical" evidence="1">
    <location>
        <begin position="55"/>
        <end position="74"/>
    </location>
</feature>
<feature type="transmembrane region" description="Helical" evidence="1">
    <location>
        <begin position="15"/>
        <end position="34"/>
    </location>
</feature>
<evidence type="ECO:0000313" key="3">
    <source>
        <dbReference type="Proteomes" id="UP001500466"/>
    </source>
</evidence>
<proteinExistence type="predicted"/>
<dbReference type="EMBL" id="BAABHS010000038">
    <property type="protein sequence ID" value="GAA4989659.1"/>
    <property type="molecule type" value="Genomic_DNA"/>
</dbReference>
<keyword evidence="1" id="KW-0472">Membrane</keyword>
<organism evidence="2 3">
    <name type="scientific">Yinghuangia aomiensis</name>
    <dbReference type="NCBI Taxonomy" id="676205"/>
    <lineage>
        <taxon>Bacteria</taxon>
        <taxon>Bacillati</taxon>
        <taxon>Actinomycetota</taxon>
        <taxon>Actinomycetes</taxon>
        <taxon>Kitasatosporales</taxon>
        <taxon>Streptomycetaceae</taxon>
        <taxon>Yinghuangia</taxon>
    </lineage>
</organism>
<protein>
    <submittedName>
        <fullName evidence="2">Uncharacterized protein</fullName>
    </submittedName>
</protein>
<evidence type="ECO:0000256" key="1">
    <source>
        <dbReference type="SAM" id="Phobius"/>
    </source>
</evidence>
<dbReference type="Proteomes" id="UP001500466">
    <property type="component" value="Unassembled WGS sequence"/>
</dbReference>
<feature type="transmembrane region" description="Helical" evidence="1">
    <location>
        <begin position="86"/>
        <end position="107"/>
    </location>
</feature>
<dbReference type="Pfam" id="PF19733">
    <property type="entry name" value="DUF6223"/>
    <property type="match status" value="1"/>
</dbReference>
<keyword evidence="3" id="KW-1185">Reference proteome</keyword>
<reference evidence="3" key="1">
    <citation type="journal article" date="2019" name="Int. J. Syst. Evol. Microbiol.">
        <title>The Global Catalogue of Microorganisms (GCM) 10K type strain sequencing project: providing services to taxonomists for standard genome sequencing and annotation.</title>
        <authorList>
            <consortium name="The Broad Institute Genomics Platform"/>
            <consortium name="The Broad Institute Genome Sequencing Center for Infectious Disease"/>
            <person name="Wu L."/>
            <person name="Ma J."/>
        </authorList>
    </citation>
    <scope>NUCLEOTIDE SEQUENCE [LARGE SCALE GENOMIC DNA]</scope>
    <source>
        <strain evidence="3">JCM 17986</strain>
    </source>
</reference>
<keyword evidence="1" id="KW-1133">Transmembrane helix</keyword>